<gene>
    <name evidence="1" type="ORF">C6569_20095</name>
</gene>
<protein>
    <submittedName>
        <fullName evidence="1">Uncharacterized protein</fullName>
    </submittedName>
</protein>
<organism evidence="1 2">
    <name type="scientific">Phreatobacter cathodiphilus</name>
    <dbReference type="NCBI Taxonomy" id="1868589"/>
    <lineage>
        <taxon>Bacteria</taxon>
        <taxon>Pseudomonadati</taxon>
        <taxon>Pseudomonadota</taxon>
        <taxon>Alphaproteobacteria</taxon>
        <taxon>Hyphomicrobiales</taxon>
        <taxon>Phreatobacteraceae</taxon>
        <taxon>Phreatobacter</taxon>
    </lineage>
</organism>
<name>A0A2S0NG60_9HYPH</name>
<evidence type="ECO:0000313" key="1">
    <source>
        <dbReference type="EMBL" id="AVO47160.1"/>
    </source>
</evidence>
<reference evidence="1 2" key="1">
    <citation type="submission" date="2018-03" db="EMBL/GenBank/DDBJ databases">
        <title>Genome sequencing of Phreatobacter sp.</title>
        <authorList>
            <person name="Kim S.-J."/>
            <person name="Heo J."/>
            <person name="Kwon S.-W."/>
        </authorList>
    </citation>
    <scope>NUCLEOTIDE SEQUENCE [LARGE SCALE GENOMIC DNA]</scope>
    <source>
        <strain evidence="1 2">S-12</strain>
    </source>
</reference>
<proteinExistence type="predicted"/>
<dbReference type="AlphaFoldDB" id="A0A2S0NG60"/>
<dbReference type="Proteomes" id="UP000237889">
    <property type="component" value="Chromosome"/>
</dbReference>
<accession>A0A2S0NG60</accession>
<keyword evidence="2" id="KW-1185">Reference proteome</keyword>
<evidence type="ECO:0000313" key="2">
    <source>
        <dbReference type="Proteomes" id="UP000237889"/>
    </source>
</evidence>
<sequence>MQIARRSPPGVLRQIVSPTTQLLPAARQVQGGRVTGGPGVKGWRWAISGEGVAGSGPSGCAAVPGAATRTAMRTMTAGRMGRETISPVAAVHCDESALSRARR</sequence>
<dbReference type="KEGG" id="phr:C6569_20095"/>
<dbReference type="EMBL" id="CP027668">
    <property type="protein sequence ID" value="AVO47160.1"/>
    <property type="molecule type" value="Genomic_DNA"/>
</dbReference>